<keyword evidence="3" id="KW-1185">Reference proteome</keyword>
<dbReference type="Proteomes" id="UP001595547">
    <property type="component" value="Unassembled WGS sequence"/>
</dbReference>
<accession>A0ABV7IZF7</accession>
<feature type="chain" id="PRO_5046752274" evidence="1">
    <location>
        <begin position="22"/>
        <end position="146"/>
    </location>
</feature>
<proteinExistence type="predicted"/>
<name>A0ABV7IZF7_9RHOB</name>
<comment type="caution">
    <text evidence="2">The sequence shown here is derived from an EMBL/GenBank/DDBJ whole genome shotgun (WGS) entry which is preliminary data.</text>
</comment>
<keyword evidence="1" id="KW-0732">Signal</keyword>
<gene>
    <name evidence="2" type="ORF">ACFOGH_03315</name>
</gene>
<evidence type="ECO:0000256" key="1">
    <source>
        <dbReference type="SAM" id="SignalP"/>
    </source>
</evidence>
<evidence type="ECO:0000313" key="3">
    <source>
        <dbReference type="Proteomes" id="UP001595547"/>
    </source>
</evidence>
<dbReference type="RefSeq" id="WP_380071634.1">
    <property type="nucleotide sequence ID" value="NZ_JBHRTO010000001.1"/>
</dbReference>
<sequence length="146" mass="15900">MMLKIGLAVAAGMCVASSLNAAVLDCTYKTNEKSFITDRYIFAYEAGDPAAAVIDGYIKYKAGKPLDAKLETRGDKLVFSWKIPVKDMYNNIATMYYRNIIDPKTMTAKMTAMAAGVPGEAINFTASGKCEVIDEKTGKTKKSKTK</sequence>
<feature type="signal peptide" evidence="1">
    <location>
        <begin position="1"/>
        <end position="21"/>
    </location>
</feature>
<reference evidence="3" key="1">
    <citation type="journal article" date="2019" name="Int. J. Syst. Evol. Microbiol.">
        <title>The Global Catalogue of Microorganisms (GCM) 10K type strain sequencing project: providing services to taxonomists for standard genome sequencing and annotation.</title>
        <authorList>
            <consortium name="The Broad Institute Genomics Platform"/>
            <consortium name="The Broad Institute Genome Sequencing Center for Infectious Disease"/>
            <person name="Wu L."/>
            <person name="Ma J."/>
        </authorList>
    </citation>
    <scope>NUCLEOTIDE SEQUENCE [LARGE SCALE GENOMIC DNA]</scope>
    <source>
        <strain evidence="3">KCTC 52039</strain>
    </source>
</reference>
<organism evidence="2 3">
    <name type="scientific">Cypionkella sinensis</name>
    <dbReference type="NCBI Taxonomy" id="1756043"/>
    <lineage>
        <taxon>Bacteria</taxon>
        <taxon>Pseudomonadati</taxon>
        <taxon>Pseudomonadota</taxon>
        <taxon>Alphaproteobacteria</taxon>
        <taxon>Rhodobacterales</taxon>
        <taxon>Paracoccaceae</taxon>
        <taxon>Cypionkella</taxon>
    </lineage>
</organism>
<evidence type="ECO:0000313" key="2">
    <source>
        <dbReference type="EMBL" id="MFC3180009.1"/>
    </source>
</evidence>
<protein>
    <submittedName>
        <fullName evidence="2">Uncharacterized protein</fullName>
    </submittedName>
</protein>
<dbReference type="EMBL" id="JBHRTO010000001">
    <property type="protein sequence ID" value="MFC3180009.1"/>
    <property type="molecule type" value="Genomic_DNA"/>
</dbReference>